<organism evidence="4 5">
    <name type="scientific">Marivita hallyeonensis</name>
    <dbReference type="NCBI Taxonomy" id="996342"/>
    <lineage>
        <taxon>Bacteria</taxon>
        <taxon>Pseudomonadati</taxon>
        <taxon>Pseudomonadota</taxon>
        <taxon>Alphaproteobacteria</taxon>
        <taxon>Rhodobacterales</taxon>
        <taxon>Roseobacteraceae</taxon>
        <taxon>Marivita</taxon>
    </lineage>
</organism>
<keyword evidence="5" id="KW-1185">Reference proteome</keyword>
<dbReference type="Proteomes" id="UP000184221">
    <property type="component" value="Unassembled WGS sequence"/>
</dbReference>
<proteinExistence type="predicted"/>
<accession>A0A1M5RST2</accession>
<name>A0A1M5RST2_9RHOB</name>
<reference evidence="4 5" key="1">
    <citation type="submission" date="2016-11" db="EMBL/GenBank/DDBJ databases">
        <authorList>
            <person name="Jaros S."/>
            <person name="Januszkiewicz K."/>
            <person name="Wedrychowicz H."/>
        </authorList>
    </citation>
    <scope>NUCLEOTIDE SEQUENCE [LARGE SCALE GENOMIC DNA]</scope>
    <source>
        <strain evidence="4 5">DSM 29431</strain>
    </source>
</reference>
<evidence type="ECO:0000256" key="2">
    <source>
        <dbReference type="SAM" id="SignalP"/>
    </source>
</evidence>
<sequence>MFDDMNKILSACVAATALGFATAAFATDPSLPVENPEDEIILEAADVNLDDFRWLKRPVLVFAESPADPSFVQQMQYLTRELDELVERDVVIIVDTDPAAQSDVRTKLRPRGFMLALIGKDGQVKLRKPLPWSVRELTRSIDKMPIRQQEIRDRRASGL</sequence>
<feature type="domain" description="DUF4174" evidence="3">
    <location>
        <begin position="48"/>
        <end position="150"/>
    </location>
</feature>
<dbReference type="AlphaFoldDB" id="A0A1M5RST2"/>
<keyword evidence="1 2" id="KW-0732">Signal</keyword>
<evidence type="ECO:0000313" key="4">
    <source>
        <dbReference type="EMBL" id="SHH28863.1"/>
    </source>
</evidence>
<gene>
    <name evidence="4" type="ORF">SAMN05443551_1858</name>
</gene>
<dbReference type="STRING" id="996342.SAMN05443551_1858"/>
<feature type="signal peptide" evidence="2">
    <location>
        <begin position="1"/>
        <end position="26"/>
    </location>
</feature>
<dbReference type="EMBL" id="FQXC01000002">
    <property type="protein sequence ID" value="SHH28863.1"/>
    <property type="molecule type" value="Genomic_DNA"/>
</dbReference>
<evidence type="ECO:0000259" key="3">
    <source>
        <dbReference type="Pfam" id="PF13778"/>
    </source>
</evidence>
<evidence type="ECO:0000256" key="1">
    <source>
        <dbReference type="ARBA" id="ARBA00022729"/>
    </source>
</evidence>
<evidence type="ECO:0000313" key="5">
    <source>
        <dbReference type="Proteomes" id="UP000184221"/>
    </source>
</evidence>
<dbReference type="Pfam" id="PF13778">
    <property type="entry name" value="DUF4174"/>
    <property type="match status" value="1"/>
</dbReference>
<dbReference type="InterPro" id="IPR025232">
    <property type="entry name" value="DUF4174"/>
</dbReference>
<protein>
    <recommendedName>
        <fullName evidence="3">DUF4174 domain-containing protein</fullName>
    </recommendedName>
</protein>
<feature type="chain" id="PRO_5012160709" description="DUF4174 domain-containing protein" evidence="2">
    <location>
        <begin position="27"/>
        <end position="159"/>
    </location>
</feature>